<dbReference type="Proteomes" id="UP000034883">
    <property type="component" value="Chromosome"/>
</dbReference>
<keyword evidence="1" id="KW-0472">Membrane</keyword>
<dbReference type="EMBL" id="CP011125">
    <property type="protein sequence ID" value="AKF09449.1"/>
    <property type="molecule type" value="Genomic_DNA"/>
</dbReference>
<evidence type="ECO:0000256" key="1">
    <source>
        <dbReference type="SAM" id="Phobius"/>
    </source>
</evidence>
<keyword evidence="1" id="KW-1133">Transmembrane helix</keyword>
<sequence>MRVEGSKRASFARRLLGDQQGAAMAEAVIILPAIILIWGIILYIHFGFRDAQRNMATLRDHAWSHAFSACKTSVSSPTEIAEGGTFDGESSGGISGLSTALRFVTSTLFQIDEFGARRAREIARPQSLGGGTRRLEWEMLILCNEEQRDDQDPLWEIWADLGLPAI</sequence>
<dbReference type="STRING" id="927083.DB32_006598"/>
<name>A0A0F6SGX4_9BACT</name>
<evidence type="ECO:0000313" key="3">
    <source>
        <dbReference type="Proteomes" id="UP000034883"/>
    </source>
</evidence>
<dbReference type="AlphaFoldDB" id="A0A0F6SGX4"/>
<evidence type="ECO:0000313" key="2">
    <source>
        <dbReference type="EMBL" id="AKF09449.1"/>
    </source>
</evidence>
<protein>
    <recommendedName>
        <fullName evidence="4">Pilus assembly protein</fullName>
    </recommendedName>
</protein>
<evidence type="ECO:0008006" key="4">
    <source>
        <dbReference type="Google" id="ProtNLM"/>
    </source>
</evidence>
<feature type="transmembrane region" description="Helical" evidence="1">
    <location>
        <begin position="21"/>
        <end position="46"/>
    </location>
</feature>
<dbReference type="KEGG" id="samy:DB32_006598"/>
<gene>
    <name evidence="2" type="ORF">DB32_006598</name>
</gene>
<keyword evidence="1" id="KW-0812">Transmembrane</keyword>
<dbReference type="RefSeq" id="WP_053236492.1">
    <property type="nucleotide sequence ID" value="NZ_CP011125.1"/>
</dbReference>
<accession>A0A0F6SGX4</accession>
<organism evidence="2 3">
    <name type="scientific">Sandaracinus amylolyticus</name>
    <dbReference type="NCBI Taxonomy" id="927083"/>
    <lineage>
        <taxon>Bacteria</taxon>
        <taxon>Pseudomonadati</taxon>
        <taxon>Myxococcota</taxon>
        <taxon>Polyangia</taxon>
        <taxon>Polyangiales</taxon>
        <taxon>Sandaracinaceae</taxon>
        <taxon>Sandaracinus</taxon>
    </lineage>
</organism>
<keyword evidence="3" id="KW-1185">Reference proteome</keyword>
<proteinExistence type="predicted"/>
<reference evidence="2 3" key="1">
    <citation type="submission" date="2015-03" db="EMBL/GenBank/DDBJ databases">
        <title>Genome assembly of Sandaracinus amylolyticus DSM 53668.</title>
        <authorList>
            <person name="Sharma G."/>
            <person name="Subramanian S."/>
        </authorList>
    </citation>
    <scope>NUCLEOTIDE SEQUENCE [LARGE SCALE GENOMIC DNA]</scope>
    <source>
        <strain evidence="2 3">DSM 53668</strain>
    </source>
</reference>